<evidence type="ECO:0000313" key="9">
    <source>
        <dbReference type="EMBL" id="OJG13863.1"/>
    </source>
</evidence>
<protein>
    <submittedName>
        <fullName evidence="9">PTS system sorbose subfamily transporter subunit IIB</fullName>
    </submittedName>
</protein>
<dbReference type="PROSITE" id="PS51101">
    <property type="entry name" value="PTS_EIIB_TYPE_4"/>
    <property type="match status" value="1"/>
</dbReference>
<sequence length="157" mass="17826">MAIELVRIDDRLIHGQVATTWTRNYEIEQILIIDDKTRNDPIAQSVANYAVPVGVKVMIFGVDQFAGVLKKTEIKKRTMLLFTNPIDILRLVNEGLQISEVNAGGMRFNETRRRLSKAISVTDAEDEAFKKLMDKGIHINVQMVPKDPRVDYGTLEK</sequence>
<dbReference type="EMBL" id="JXKG01000031">
    <property type="protein sequence ID" value="OJG13863.1"/>
    <property type="molecule type" value="Genomic_DNA"/>
</dbReference>
<keyword evidence="6" id="KW-0598">Phosphotransferase system</keyword>
<proteinExistence type="predicted"/>
<reference evidence="9 10" key="1">
    <citation type="submission" date="2014-12" db="EMBL/GenBank/DDBJ databases">
        <title>Draft genome sequences of 29 type strains of Enterococci.</title>
        <authorList>
            <person name="Zhong Z."/>
            <person name="Sun Z."/>
            <person name="Liu W."/>
            <person name="Zhang W."/>
            <person name="Zhang H."/>
        </authorList>
    </citation>
    <scope>NUCLEOTIDE SEQUENCE [LARGE SCALE GENOMIC DNA]</scope>
    <source>
        <strain evidence="9 10">DSM 21207</strain>
    </source>
</reference>
<name>A0A1L8R281_9ENTE</name>
<dbReference type="Pfam" id="PF03830">
    <property type="entry name" value="PTSIIB_sorb"/>
    <property type="match status" value="1"/>
</dbReference>
<dbReference type="Gene3D" id="3.40.35.10">
    <property type="entry name" value="Phosphotransferase system, sorbose subfamily IIB component"/>
    <property type="match status" value="1"/>
</dbReference>
<dbReference type="OrthoDB" id="9788818at2"/>
<accession>A0A1L8R281</accession>
<keyword evidence="4" id="KW-0762">Sugar transport</keyword>
<evidence type="ECO:0000256" key="1">
    <source>
        <dbReference type="ARBA" id="ARBA00004496"/>
    </source>
</evidence>
<feature type="domain" description="PTS EIIB type-4" evidence="8">
    <location>
        <begin position="1"/>
        <end position="157"/>
    </location>
</feature>
<evidence type="ECO:0000256" key="7">
    <source>
        <dbReference type="ARBA" id="ARBA00022777"/>
    </source>
</evidence>
<dbReference type="RefSeq" id="WP_071865715.1">
    <property type="nucleotide sequence ID" value="NZ_JBHLVQ010000030.1"/>
</dbReference>
<evidence type="ECO:0000313" key="10">
    <source>
        <dbReference type="Proteomes" id="UP000182835"/>
    </source>
</evidence>
<dbReference type="Proteomes" id="UP000182835">
    <property type="component" value="Unassembled WGS sequence"/>
</dbReference>
<keyword evidence="2" id="KW-0813">Transport</keyword>
<evidence type="ECO:0000256" key="6">
    <source>
        <dbReference type="ARBA" id="ARBA00022683"/>
    </source>
</evidence>
<dbReference type="STRING" id="317010.RU96_GL001697"/>
<evidence type="ECO:0000259" key="8">
    <source>
        <dbReference type="PROSITE" id="PS51101"/>
    </source>
</evidence>
<dbReference type="GO" id="GO:0009401">
    <property type="term" value="P:phosphoenolpyruvate-dependent sugar phosphotransferase system"/>
    <property type="evidence" value="ECO:0007669"/>
    <property type="project" value="UniProtKB-KW"/>
</dbReference>
<dbReference type="GO" id="GO:0016301">
    <property type="term" value="F:kinase activity"/>
    <property type="evidence" value="ECO:0007669"/>
    <property type="project" value="UniProtKB-KW"/>
</dbReference>
<keyword evidence="7" id="KW-0418">Kinase</keyword>
<comment type="subcellular location">
    <subcellularLocation>
        <location evidence="1">Cytoplasm</location>
    </subcellularLocation>
</comment>
<dbReference type="GO" id="GO:0005737">
    <property type="term" value="C:cytoplasm"/>
    <property type="evidence" value="ECO:0007669"/>
    <property type="project" value="UniProtKB-SubCell"/>
</dbReference>
<dbReference type="GO" id="GO:0008982">
    <property type="term" value="F:protein-N(PI)-phosphohistidine-sugar phosphotransferase activity"/>
    <property type="evidence" value="ECO:0007669"/>
    <property type="project" value="InterPro"/>
</dbReference>
<organism evidence="9 10">
    <name type="scientific">Enterococcus canintestini</name>
    <dbReference type="NCBI Taxonomy" id="317010"/>
    <lineage>
        <taxon>Bacteria</taxon>
        <taxon>Bacillati</taxon>
        <taxon>Bacillota</taxon>
        <taxon>Bacilli</taxon>
        <taxon>Lactobacillales</taxon>
        <taxon>Enterococcaceae</taxon>
        <taxon>Enterococcus</taxon>
    </lineage>
</organism>
<comment type="caution">
    <text evidence="9">The sequence shown here is derived from an EMBL/GenBank/DDBJ whole genome shotgun (WGS) entry which is preliminary data.</text>
</comment>
<dbReference type="InterPro" id="IPR004720">
    <property type="entry name" value="PTS_IIB_sorbose-sp"/>
</dbReference>
<dbReference type="InterPro" id="IPR036667">
    <property type="entry name" value="PTS_IIB_sorbose-sp_sf"/>
</dbReference>
<gene>
    <name evidence="9" type="ORF">RU96_GL001697</name>
</gene>
<dbReference type="AlphaFoldDB" id="A0A1L8R281"/>
<evidence type="ECO:0000256" key="5">
    <source>
        <dbReference type="ARBA" id="ARBA00022679"/>
    </source>
</evidence>
<keyword evidence="3" id="KW-0963">Cytoplasm</keyword>
<evidence type="ECO:0000256" key="3">
    <source>
        <dbReference type="ARBA" id="ARBA00022490"/>
    </source>
</evidence>
<evidence type="ECO:0000256" key="2">
    <source>
        <dbReference type="ARBA" id="ARBA00022448"/>
    </source>
</evidence>
<dbReference type="SUPFAM" id="SSF52728">
    <property type="entry name" value="PTS IIb component"/>
    <property type="match status" value="1"/>
</dbReference>
<keyword evidence="5" id="KW-0808">Transferase</keyword>
<evidence type="ECO:0000256" key="4">
    <source>
        <dbReference type="ARBA" id="ARBA00022597"/>
    </source>
</evidence>